<dbReference type="PROSITE" id="PS00041">
    <property type="entry name" value="HTH_ARAC_FAMILY_1"/>
    <property type="match status" value="1"/>
</dbReference>
<dbReference type="InterPro" id="IPR018062">
    <property type="entry name" value="HTH_AraC-typ_CS"/>
</dbReference>
<feature type="domain" description="HTH araC/xylS-type" evidence="5">
    <location>
        <begin position="193"/>
        <end position="291"/>
    </location>
</feature>
<dbReference type="RefSeq" id="WP_344171222.1">
    <property type="nucleotide sequence ID" value="NZ_BAAANC010000001.1"/>
</dbReference>
<feature type="compositionally biased region" description="Low complexity" evidence="4">
    <location>
        <begin position="294"/>
        <end position="317"/>
    </location>
</feature>
<gene>
    <name evidence="6" type="ORF">GCM10009741_14530</name>
</gene>
<dbReference type="InterPro" id="IPR032783">
    <property type="entry name" value="AraC_lig"/>
</dbReference>
<feature type="region of interest" description="Disordered" evidence="4">
    <location>
        <begin position="279"/>
        <end position="317"/>
    </location>
</feature>
<dbReference type="InterPro" id="IPR050204">
    <property type="entry name" value="AraC_XylS_family_regulators"/>
</dbReference>
<protein>
    <submittedName>
        <fullName evidence="6">AraC family transcriptional regulator</fullName>
    </submittedName>
</protein>
<comment type="caution">
    <text evidence="6">The sequence shown here is derived from an EMBL/GenBank/DDBJ whole genome shotgun (WGS) entry which is preliminary data.</text>
</comment>
<evidence type="ECO:0000313" key="6">
    <source>
        <dbReference type="EMBL" id="GAA1516712.1"/>
    </source>
</evidence>
<evidence type="ECO:0000256" key="2">
    <source>
        <dbReference type="ARBA" id="ARBA00023125"/>
    </source>
</evidence>
<dbReference type="SMART" id="SM00342">
    <property type="entry name" value="HTH_ARAC"/>
    <property type="match status" value="1"/>
</dbReference>
<dbReference type="PROSITE" id="PS01124">
    <property type="entry name" value="HTH_ARAC_FAMILY_2"/>
    <property type="match status" value="1"/>
</dbReference>
<accession>A0ABN2AEE2</accession>
<dbReference type="InterPro" id="IPR018060">
    <property type="entry name" value="HTH_AraC"/>
</dbReference>
<dbReference type="InterPro" id="IPR009057">
    <property type="entry name" value="Homeodomain-like_sf"/>
</dbReference>
<dbReference type="PANTHER" id="PTHR46796:SF13">
    <property type="entry name" value="HTH-TYPE TRANSCRIPTIONAL ACTIVATOR RHAS"/>
    <property type="match status" value="1"/>
</dbReference>
<dbReference type="EMBL" id="BAAANC010000001">
    <property type="protein sequence ID" value="GAA1516712.1"/>
    <property type="molecule type" value="Genomic_DNA"/>
</dbReference>
<dbReference type="Pfam" id="PF12833">
    <property type="entry name" value="HTH_18"/>
    <property type="match status" value="1"/>
</dbReference>
<dbReference type="SUPFAM" id="SSF46689">
    <property type="entry name" value="Homeodomain-like"/>
    <property type="match status" value="2"/>
</dbReference>
<sequence length="317" mass="33809">MEPLDDLLRAVRADGAVLGTPVLAAPYALRFADRAELTLIAPLRGNAWIVADGTPLLVRPGDTAVVHGAEPFVVTDDPDRPSATLDISCDGTVLGTPYDETTGGTVLLAGAANVRAGLPTRLLRELPRAVVVPSDHDCKPLRDYLEERIAAGAHGRRVVLDRLIDWLLVCALRDWFELNTPPWYKAAGDPTIGPVLQALHTSPEAPWTLASLAARANVSRTTLARRFTDLIGEPPLTYLTNLRMSLAADLLTEPDATVAAVARRVGYADAFSFSTAFKRERGTSPNRLRTPAKGSPASRRSGTGSSPTSATPRTAPA</sequence>
<evidence type="ECO:0000313" key="7">
    <source>
        <dbReference type="Proteomes" id="UP001500363"/>
    </source>
</evidence>
<evidence type="ECO:0000256" key="4">
    <source>
        <dbReference type="SAM" id="MobiDB-lite"/>
    </source>
</evidence>
<evidence type="ECO:0000256" key="3">
    <source>
        <dbReference type="ARBA" id="ARBA00023163"/>
    </source>
</evidence>
<keyword evidence="7" id="KW-1185">Reference proteome</keyword>
<name>A0ABN2AEE2_9ACTN</name>
<dbReference type="Pfam" id="PF12852">
    <property type="entry name" value="Cupin_6"/>
    <property type="match status" value="1"/>
</dbReference>
<proteinExistence type="predicted"/>
<evidence type="ECO:0000256" key="1">
    <source>
        <dbReference type="ARBA" id="ARBA00023015"/>
    </source>
</evidence>
<dbReference type="Gene3D" id="1.10.10.60">
    <property type="entry name" value="Homeodomain-like"/>
    <property type="match status" value="2"/>
</dbReference>
<evidence type="ECO:0000259" key="5">
    <source>
        <dbReference type="PROSITE" id="PS01124"/>
    </source>
</evidence>
<organism evidence="6 7">
    <name type="scientific">Kribbella lupini</name>
    <dbReference type="NCBI Taxonomy" id="291602"/>
    <lineage>
        <taxon>Bacteria</taxon>
        <taxon>Bacillati</taxon>
        <taxon>Actinomycetota</taxon>
        <taxon>Actinomycetes</taxon>
        <taxon>Propionibacteriales</taxon>
        <taxon>Kribbellaceae</taxon>
        <taxon>Kribbella</taxon>
    </lineage>
</organism>
<keyword evidence="2" id="KW-0238">DNA-binding</keyword>
<keyword evidence="3" id="KW-0804">Transcription</keyword>
<dbReference type="Proteomes" id="UP001500363">
    <property type="component" value="Unassembled WGS sequence"/>
</dbReference>
<dbReference type="PANTHER" id="PTHR46796">
    <property type="entry name" value="HTH-TYPE TRANSCRIPTIONAL ACTIVATOR RHAS-RELATED"/>
    <property type="match status" value="1"/>
</dbReference>
<reference evidence="6 7" key="1">
    <citation type="journal article" date="2019" name="Int. J. Syst. Evol. Microbiol.">
        <title>The Global Catalogue of Microorganisms (GCM) 10K type strain sequencing project: providing services to taxonomists for standard genome sequencing and annotation.</title>
        <authorList>
            <consortium name="The Broad Institute Genomics Platform"/>
            <consortium name="The Broad Institute Genome Sequencing Center for Infectious Disease"/>
            <person name="Wu L."/>
            <person name="Ma J."/>
        </authorList>
    </citation>
    <scope>NUCLEOTIDE SEQUENCE [LARGE SCALE GENOMIC DNA]</scope>
    <source>
        <strain evidence="6 7">JCM 14303</strain>
    </source>
</reference>
<keyword evidence="1" id="KW-0805">Transcription regulation</keyword>